<dbReference type="PROSITE" id="PS50206">
    <property type="entry name" value="RHODANESE_3"/>
    <property type="match status" value="1"/>
</dbReference>
<gene>
    <name evidence="4" type="primary">LOC112293948</name>
    <name evidence="3" type="ORF">PHYPA_020849</name>
</gene>
<reference evidence="3 5" key="1">
    <citation type="journal article" date="2008" name="Science">
        <title>The Physcomitrella genome reveals evolutionary insights into the conquest of land by plants.</title>
        <authorList>
            <person name="Rensing S."/>
            <person name="Lang D."/>
            <person name="Zimmer A."/>
            <person name="Terry A."/>
            <person name="Salamov A."/>
            <person name="Shapiro H."/>
            <person name="Nishiyama T."/>
            <person name="Perroud P.-F."/>
            <person name="Lindquist E."/>
            <person name="Kamisugi Y."/>
            <person name="Tanahashi T."/>
            <person name="Sakakibara K."/>
            <person name="Fujita T."/>
            <person name="Oishi K."/>
            <person name="Shin-I T."/>
            <person name="Kuroki Y."/>
            <person name="Toyoda A."/>
            <person name="Suzuki Y."/>
            <person name="Hashimoto A."/>
            <person name="Yamaguchi K."/>
            <person name="Sugano A."/>
            <person name="Kohara Y."/>
            <person name="Fujiyama A."/>
            <person name="Anterola A."/>
            <person name="Aoki S."/>
            <person name="Ashton N."/>
            <person name="Barbazuk W.B."/>
            <person name="Barker E."/>
            <person name="Bennetzen J."/>
            <person name="Bezanilla M."/>
            <person name="Blankenship R."/>
            <person name="Cho S.H."/>
            <person name="Dutcher S."/>
            <person name="Estelle M."/>
            <person name="Fawcett J.A."/>
            <person name="Gundlach H."/>
            <person name="Hanada K."/>
            <person name="Heyl A."/>
            <person name="Hicks K.A."/>
            <person name="Hugh J."/>
            <person name="Lohr M."/>
            <person name="Mayer K."/>
            <person name="Melkozernov A."/>
            <person name="Murata T."/>
            <person name="Nelson D."/>
            <person name="Pils B."/>
            <person name="Prigge M."/>
            <person name="Reiss B."/>
            <person name="Renner T."/>
            <person name="Rombauts S."/>
            <person name="Rushton P."/>
            <person name="Sanderfoot A."/>
            <person name="Schween G."/>
            <person name="Shiu S.-H."/>
            <person name="Stueber K."/>
            <person name="Theodoulou F.L."/>
            <person name="Tu H."/>
            <person name="Van de Peer Y."/>
            <person name="Verrier P.J."/>
            <person name="Waters E."/>
            <person name="Wood A."/>
            <person name="Yang L."/>
            <person name="Cove D."/>
            <person name="Cuming A."/>
            <person name="Hasebe M."/>
            <person name="Lucas S."/>
            <person name="Mishler D.B."/>
            <person name="Reski R."/>
            <person name="Grigoriev I."/>
            <person name="Quatrano R.S."/>
            <person name="Boore J.L."/>
        </authorList>
    </citation>
    <scope>NUCLEOTIDE SEQUENCE [LARGE SCALE GENOMIC DNA]</scope>
    <source>
        <strain evidence="4 5">cv. Gransden 2004</strain>
    </source>
</reference>
<keyword evidence="5" id="KW-1185">Reference proteome</keyword>
<dbReference type="SUPFAM" id="SSF52821">
    <property type="entry name" value="Rhodanese/Cell cycle control phosphatase"/>
    <property type="match status" value="1"/>
</dbReference>
<dbReference type="PaxDb" id="3218-PP1S15_316V6.2"/>
<dbReference type="EnsemblPlants" id="Pp3c16_12120V3.3">
    <property type="protein sequence ID" value="Pp3c16_12120V3.3"/>
    <property type="gene ID" value="Pp3c16_12120"/>
</dbReference>
<name>A0A2K1J872_PHYPA</name>
<dbReference type="EMBL" id="ABEU02000016">
    <property type="protein sequence ID" value="PNR37740.1"/>
    <property type="molecule type" value="Genomic_DNA"/>
</dbReference>
<dbReference type="Pfam" id="PF00581">
    <property type="entry name" value="Rhodanese"/>
    <property type="match status" value="1"/>
</dbReference>
<dbReference type="OrthoDB" id="25002at2759"/>
<evidence type="ECO:0000313" key="4">
    <source>
        <dbReference type="EnsemblPlants" id="Pp3c16_12120V3.1"/>
    </source>
</evidence>
<dbReference type="EnsemblPlants" id="Pp3c16_12120V3.1">
    <property type="protein sequence ID" value="Pp3c16_12120V3.1"/>
    <property type="gene ID" value="Pp3c16_12120"/>
</dbReference>
<organism evidence="3">
    <name type="scientific">Physcomitrium patens</name>
    <name type="common">Spreading-leaved earth moss</name>
    <name type="synonym">Physcomitrella patens</name>
    <dbReference type="NCBI Taxonomy" id="3218"/>
    <lineage>
        <taxon>Eukaryota</taxon>
        <taxon>Viridiplantae</taxon>
        <taxon>Streptophyta</taxon>
        <taxon>Embryophyta</taxon>
        <taxon>Bryophyta</taxon>
        <taxon>Bryophytina</taxon>
        <taxon>Bryopsida</taxon>
        <taxon>Funariidae</taxon>
        <taxon>Funariales</taxon>
        <taxon>Funariaceae</taxon>
        <taxon>Physcomitrium</taxon>
    </lineage>
</organism>
<accession>A0A2K1J872</accession>
<evidence type="ECO:0000259" key="2">
    <source>
        <dbReference type="PROSITE" id="PS50206"/>
    </source>
</evidence>
<dbReference type="InterPro" id="IPR001763">
    <property type="entry name" value="Rhodanese-like_dom"/>
</dbReference>
<evidence type="ECO:0000256" key="1">
    <source>
        <dbReference type="SAM" id="MobiDB-lite"/>
    </source>
</evidence>
<dbReference type="Gene3D" id="3.30.70.100">
    <property type="match status" value="1"/>
</dbReference>
<dbReference type="CDD" id="cd01518">
    <property type="entry name" value="RHOD_YceA"/>
    <property type="match status" value="1"/>
</dbReference>
<dbReference type="AlphaFoldDB" id="A0A2K1J872"/>
<dbReference type="PANTHER" id="PTHR43268:SF3">
    <property type="entry name" value="RHODANESE-LIKE DOMAIN-CONTAINING PROTEIN 7-RELATED"/>
    <property type="match status" value="1"/>
</dbReference>
<dbReference type="InterPro" id="IPR020936">
    <property type="entry name" value="TrhO"/>
</dbReference>
<dbReference type="PANTHER" id="PTHR43268">
    <property type="entry name" value="THIOSULFATE SULFURTRANSFERASE/RHODANESE-LIKE DOMAIN-CONTAINING PROTEIN 2"/>
    <property type="match status" value="1"/>
</dbReference>
<protein>
    <recommendedName>
        <fullName evidence="2">Rhodanese domain-containing protein</fullName>
    </recommendedName>
</protein>
<dbReference type="Proteomes" id="UP000006727">
    <property type="component" value="Chromosome 16"/>
</dbReference>
<dbReference type="Gramene" id="Pp3c16_12120V3.1">
    <property type="protein sequence ID" value="Pp3c16_12120V3.1"/>
    <property type="gene ID" value="Pp3c16_12120"/>
</dbReference>
<dbReference type="KEGG" id="ppp:112293948"/>
<dbReference type="FunCoup" id="A0A2K1J872">
    <property type="interactions" value="692"/>
</dbReference>
<reference evidence="4" key="3">
    <citation type="submission" date="2020-12" db="UniProtKB">
        <authorList>
            <consortium name="EnsemblPlants"/>
        </authorList>
    </citation>
    <scope>IDENTIFICATION</scope>
</reference>
<dbReference type="Pfam" id="PF17773">
    <property type="entry name" value="UPF0176_N"/>
    <property type="match status" value="1"/>
</dbReference>
<evidence type="ECO:0000313" key="5">
    <source>
        <dbReference type="Proteomes" id="UP000006727"/>
    </source>
</evidence>
<sequence>MAAFHSSRLQPLSVSKSPVFWSRNSITLGPVVARQDAFRVLQKGLGASCVYVSRRVAASSDGCCSGNTMREEVEEVVEKEQVYRNELRAGERAPLVVVSFYKFAHLPDYEEKLAPLKELCETHFVSGGIMLAAEGINGSISGTREAVEIVMSAIQSDERLTNLLRTEAPAGVDDDKIHNGHSPKSPLGAGENSPARWDHVRVKLKKELVSMGVSGLDPADKAGEYVNPKDWNKLISDPDTVVVDVRNDYEYRVGRFKRALDPQLDSFRDFPAWVEKNLANGAQPYISRGPDRDENTRTRDEENALTSCEMLPNLESPRRIAMYCTGGIRCEKATSYLLNQGFDEVYQLEGGILKYLEEIPASESLWKGECFVFDKRVAVGHGLKQGSYRLCYSCKKPVNSVDMESPLWEEGVTCPYCYHHKSEADKSKARNRHQQFLHWGAIGGPDRGRKKHVVKNSHLRDEKYPERPYYFTLKSTQGR</sequence>
<dbReference type="InterPro" id="IPR040503">
    <property type="entry name" value="TRHO_N"/>
</dbReference>
<reference evidence="3 5" key="2">
    <citation type="journal article" date="2018" name="Plant J.">
        <title>The Physcomitrella patens chromosome-scale assembly reveals moss genome structure and evolution.</title>
        <authorList>
            <person name="Lang D."/>
            <person name="Ullrich K.K."/>
            <person name="Murat F."/>
            <person name="Fuchs J."/>
            <person name="Jenkins J."/>
            <person name="Haas F.B."/>
            <person name="Piednoel M."/>
            <person name="Gundlach H."/>
            <person name="Van Bel M."/>
            <person name="Meyberg R."/>
            <person name="Vives C."/>
            <person name="Morata J."/>
            <person name="Symeonidi A."/>
            <person name="Hiss M."/>
            <person name="Muchero W."/>
            <person name="Kamisugi Y."/>
            <person name="Saleh O."/>
            <person name="Blanc G."/>
            <person name="Decker E.L."/>
            <person name="van Gessel N."/>
            <person name="Grimwood J."/>
            <person name="Hayes R.D."/>
            <person name="Graham S.W."/>
            <person name="Gunter L.E."/>
            <person name="McDaniel S.F."/>
            <person name="Hoernstein S.N.W."/>
            <person name="Larsson A."/>
            <person name="Li F.W."/>
            <person name="Perroud P.F."/>
            <person name="Phillips J."/>
            <person name="Ranjan P."/>
            <person name="Rokshar D.S."/>
            <person name="Rothfels C.J."/>
            <person name="Schneider L."/>
            <person name="Shu S."/>
            <person name="Stevenson D.W."/>
            <person name="Thummler F."/>
            <person name="Tillich M."/>
            <person name="Villarreal Aguilar J.C."/>
            <person name="Widiez T."/>
            <person name="Wong G.K."/>
            <person name="Wymore A."/>
            <person name="Zhang Y."/>
            <person name="Zimmer A.D."/>
            <person name="Quatrano R.S."/>
            <person name="Mayer K.F.X."/>
            <person name="Goodstein D."/>
            <person name="Casacuberta J.M."/>
            <person name="Vandepoele K."/>
            <person name="Reski R."/>
            <person name="Cuming A.C."/>
            <person name="Tuskan G.A."/>
            <person name="Maumus F."/>
            <person name="Salse J."/>
            <person name="Schmutz J."/>
            <person name="Rensing S.A."/>
        </authorList>
    </citation>
    <scope>NUCLEOTIDE SEQUENCE [LARGE SCALE GENOMIC DNA]</scope>
    <source>
        <strain evidence="4 5">cv. Gransden 2004</strain>
    </source>
</reference>
<dbReference type="STRING" id="3218.A0A2K1J872"/>
<evidence type="ECO:0000313" key="3">
    <source>
        <dbReference type="EMBL" id="PNR37740.1"/>
    </source>
</evidence>
<feature type="region of interest" description="Disordered" evidence="1">
    <location>
        <begin position="171"/>
        <end position="194"/>
    </location>
</feature>
<dbReference type="Gramene" id="Pp3c16_12120V3.3">
    <property type="protein sequence ID" value="Pp3c16_12120V3.3"/>
    <property type="gene ID" value="Pp3c16_12120"/>
</dbReference>
<feature type="domain" description="Rhodanese" evidence="2">
    <location>
        <begin position="236"/>
        <end position="364"/>
    </location>
</feature>
<proteinExistence type="inferred from homology"/>
<dbReference type="Gene3D" id="3.40.250.10">
    <property type="entry name" value="Rhodanese-like domain"/>
    <property type="match status" value="1"/>
</dbReference>
<dbReference type="InterPro" id="IPR036873">
    <property type="entry name" value="Rhodanese-like_dom_sf"/>
</dbReference>
<dbReference type="SMART" id="SM00450">
    <property type="entry name" value="RHOD"/>
    <property type="match status" value="1"/>
</dbReference>
<dbReference type="GeneID" id="112293948"/>
<dbReference type="OMA" id="PYCYSEK"/>
<dbReference type="RefSeq" id="XP_024399736.1">
    <property type="nucleotide sequence ID" value="XM_024543968.2"/>
</dbReference>
<dbReference type="HAMAP" id="MF_00469">
    <property type="entry name" value="TrhO"/>
    <property type="match status" value="1"/>
</dbReference>